<name>A0AAD9JAP5_9ANNE</name>
<dbReference type="PROSITE" id="PS50082">
    <property type="entry name" value="WD_REPEATS_2"/>
    <property type="match status" value="4"/>
</dbReference>
<dbReference type="PANTHER" id="PTHR19877">
    <property type="entry name" value="EUKARYOTIC TRANSLATION INITIATION FACTOR 3 SUBUNIT I"/>
    <property type="match status" value="1"/>
</dbReference>
<dbReference type="GO" id="GO:0033290">
    <property type="term" value="C:eukaryotic 48S preinitiation complex"/>
    <property type="evidence" value="ECO:0007669"/>
    <property type="project" value="UniProtKB-UniRule"/>
</dbReference>
<proteinExistence type="inferred from homology"/>
<evidence type="ECO:0000256" key="5">
    <source>
        <dbReference type="ARBA" id="ARBA00022917"/>
    </source>
</evidence>
<evidence type="ECO:0000256" key="8">
    <source>
        <dbReference type="PROSITE-ProRule" id="PRU00221"/>
    </source>
</evidence>
<feature type="repeat" description="WD" evidence="8">
    <location>
        <begin position="12"/>
        <end position="53"/>
    </location>
</feature>
<dbReference type="HAMAP" id="MF_03008">
    <property type="entry name" value="eIF3i"/>
    <property type="match status" value="1"/>
</dbReference>
<dbReference type="PANTHER" id="PTHR19877:SF1">
    <property type="entry name" value="EUKARYOTIC TRANSLATION INITIATION FACTOR 3 SUBUNIT I"/>
    <property type="match status" value="1"/>
</dbReference>
<keyword evidence="5 7" id="KW-0648">Protein biosynthesis</keyword>
<dbReference type="PROSITE" id="PS50294">
    <property type="entry name" value="WD_REPEATS_REGION"/>
    <property type="match status" value="3"/>
</dbReference>
<evidence type="ECO:0000256" key="3">
    <source>
        <dbReference type="ARBA" id="ARBA00022574"/>
    </source>
</evidence>
<dbReference type="GO" id="GO:0003723">
    <property type="term" value="F:RNA binding"/>
    <property type="evidence" value="ECO:0007669"/>
    <property type="project" value="TreeGrafter"/>
</dbReference>
<dbReference type="GO" id="GO:0071541">
    <property type="term" value="C:eukaryotic translation initiation factor 3 complex, eIF3m"/>
    <property type="evidence" value="ECO:0007669"/>
    <property type="project" value="TreeGrafter"/>
</dbReference>
<comment type="similarity">
    <text evidence="6">Belongs to the WD repeat STRAP family.</text>
</comment>
<dbReference type="Pfam" id="PF24805">
    <property type="entry name" value="EIF3I"/>
    <property type="match status" value="1"/>
</dbReference>
<sequence>MGLGKKWKPLMLHGHERAVTQIKYNREGDLLFSSAKDQQPNVWYSLNGERLGTYKGHTGAVWCIDVDWETDKLLTGSADNTCKLWDCKTGVALLELGTESAVRTCGFSYDGNLIMFTTDKAMGRECELRVYDTRDEYQIKKNSPMWLEPQPKHKITSAVWGPLGQMIITGHENGDLCQWDIKTKDMNTRAMDHSKQINDIQFNRDMTMLITASKDTTAKLFDTETLELKKNYKTERPVNSAAISPIKPHVVLGGGQEAMDVTTTSTRIGKFDARFYHMVFEEEFGRIKGHFGPINSVAFHPNGEEYSSGGEDGYIRVHTFDKDYFDFEFEY</sequence>
<dbReference type="FunFam" id="2.130.10.10:FF:000127">
    <property type="entry name" value="Eukaryotic translation initiation factor 3 subunit I"/>
    <property type="match status" value="1"/>
</dbReference>
<keyword evidence="3 8" id="KW-0853">WD repeat</keyword>
<protein>
    <recommendedName>
        <fullName evidence="7">Eukaryotic translation initiation factor 3 subunit I</fullName>
        <shortName evidence="7">eIF3i</shortName>
    </recommendedName>
</protein>
<evidence type="ECO:0000256" key="1">
    <source>
        <dbReference type="ARBA" id="ARBA00022490"/>
    </source>
</evidence>
<dbReference type="GO" id="GO:0003743">
    <property type="term" value="F:translation initiation factor activity"/>
    <property type="evidence" value="ECO:0007669"/>
    <property type="project" value="UniProtKB-UniRule"/>
</dbReference>
<reference evidence="9" key="1">
    <citation type="journal article" date="2023" name="Mol. Biol. Evol.">
        <title>Third-Generation Sequencing Reveals the Adaptive Role of the Epigenome in Three Deep-Sea Polychaetes.</title>
        <authorList>
            <person name="Perez M."/>
            <person name="Aroh O."/>
            <person name="Sun Y."/>
            <person name="Lan Y."/>
            <person name="Juniper S.K."/>
            <person name="Young C.R."/>
            <person name="Angers B."/>
            <person name="Qian P.Y."/>
        </authorList>
    </citation>
    <scope>NUCLEOTIDE SEQUENCE</scope>
    <source>
        <strain evidence="9">P08H-3</strain>
    </source>
</reference>
<evidence type="ECO:0000256" key="7">
    <source>
        <dbReference type="HAMAP-Rule" id="MF_03008"/>
    </source>
</evidence>
<evidence type="ECO:0000313" key="9">
    <source>
        <dbReference type="EMBL" id="KAK2149354.1"/>
    </source>
</evidence>
<evidence type="ECO:0000256" key="6">
    <source>
        <dbReference type="ARBA" id="ARBA00038394"/>
    </source>
</evidence>
<dbReference type="SUPFAM" id="SSF50978">
    <property type="entry name" value="WD40 repeat-like"/>
    <property type="match status" value="1"/>
</dbReference>
<dbReference type="InterPro" id="IPR001680">
    <property type="entry name" value="WD40_rpt"/>
</dbReference>
<dbReference type="InterPro" id="IPR027525">
    <property type="entry name" value="eIF3i"/>
</dbReference>
<keyword evidence="4" id="KW-0677">Repeat</keyword>
<evidence type="ECO:0000256" key="2">
    <source>
        <dbReference type="ARBA" id="ARBA00022540"/>
    </source>
</evidence>
<gene>
    <name evidence="9" type="ORF">LSH36_456g01001</name>
</gene>
<feature type="repeat" description="WD" evidence="8">
    <location>
        <begin position="54"/>
        <end position="95"/>
    </location>
</feature>
<evidence type="ECO:0000313" key="10">
    <source>
        <dbReference type="Proteomes" id="UP001208570"/>
    </source>
</evidence>
<feature type="repeat" description="WD" evidence="8">
    <location>
        <begin position="287"/>
        <end position="317"/>
    </location>
</feature>
<comment type="caution">
    <text evidence="9">The sequence shown here is derived from an EMBL/GenBank/DDBJ whole genome shotgun (WGS) entry which is preliminary data.</text>
</comment>
<keyword evidence="1 7" id="KW-0963">Cytoplasm</keyword>
<dbReference type="Gene3D" id="2.130.10.10">
    <property type="entry name" value="YVTN repeat-like/Quinoprotein amine dehydrogenase"/>
    <property type="match status" value="1"/>
</dbReference>
<dbReference type="Proteomes" id="UP001208570">
    <property type="component" value="Unassembled WGS sequence"/>
</dbReference>
<comment type="subcellular location">
    <subcellularLocation>
        <location evidence="7">Cytoplasm</location>
    </subcellularLocation>
</comment>
<dbReference type="InterPro" id="IPR015943">
    <property type="entry name" value="WD40/YVTN_repeat-like_dom_sf"/>
</dbReference>
<organism evidence="9 10">
    <name type="scientific">Paralvinella palmiformis</name>
    <dbReference type="NCBI Taxonomy" id="53620"/>
    <lineage>
        <taxon>Eukaryota</taxon>
        <taxon>Metazoa</taxon>
        <taxon>Spiralia</taxon>
        <taxon>Lophotrochozoa</taxon>
        <taxon>Annelida</taxon>
        <taxon>Polychaeta</taxon>
        <taxon>Sedentaria</taxon>
        <taxon>Canalipalpata</taxon>
        <taxon>Terebellida</taxon>
        <taxon>Terebelliformia</taxon>
        <taxon>Alvinellidae</taxon>
        <taxon>Paralvinella</taxon>
    </lineage>
</organism>
<accession>A0AAD9JAP5</accession>
<comment type="similarity">
    <text evidence="7">Belongs to the eIF-3 subunit I family.</text>
</comment>
<evidence type="ECO:0000256" key="4">
    <source>
        <dbReference type="ARBA" id="ARBA00022737"/>
    </source>
</evidence>
<dbReference type="SMART" id="SM00320">
    <property type="entry name" value="WD40"/>
    <property type="match status" value="5"/>
</dbReference>
<comment type="subunit">
    <text evidence="7">Component of the eukaryotic translation initiation factor 3 (eIF-3) complex.</text>
</comment>
<dbReference type="GO" id="GO:0001732">
    <property type="term" value="P:formation of cytoplasmic translation initiation complex"/>
    <property type="evidence" value="ECO:0007669"/>
    <property type="project" value="UniProtKB-UniRule"/>
</dbReference>
<dbReference type="GO" id="GO:0016282">
    <property type="term" value="C:eukaryotic 43S preinitiation complex"/>
    <property type="evidence" value="ECO:0007669"/>
    <property type="project" value="UniProtKB-UniRule"/>
</dbReference>
<keyword evidence="10" id="KW-1185">Reference proteome</keyword>
<dbReference type="AlphaFoldDB" id="A0AAD9JAP5"/>
<keyword evidence="2 7" id="KW-0396">Initiation factor</keyword>
<feature type="repeat" description="WD" evidence="8">
    <location>
        <begin position="190"/>
        <end position="231"/>
    </location>
</feature>
<comment type="function">
    <text evidence="7">Component of the eukaryotic translation initiation factor 3 (eIF-3) complex, which is involved in protein synthesis of a specialized repertoire of mRNAs and, together with other initiation factors, stimulates binding of mRNA and methionyl-tRNAi to the 40S ribosome. The eIF-3 complex specifically targets and initiates translation of a subset of mRNAs involved in cell proliferation.</text>
</comment>
<dbReference type="InterPro" id="IPR036322">
    <property type="entry name" value="WD40_repeat_dom_sf"/>
</dbReference>
<dbReference type="EMBL" id="JAODUP010000455">
    <property type="protein sequence ID" value="KAK2149354.1"/>
    <property type="molecule type" value="Genomic_DNA"/>
</dbReference>